<reference evidence="1" key="1">
    <citation type="journal article" date="2022" name="Int. J. Mol. Sci.">
        <title>Draft Genome of Tanacetum Coccineum: Genomic Comparison of Closely Related Tanacetum-Family Plants.</title>
        <authorList>
            <person name="Yamashiro T."/>
            <person name="Shiraishi A."/>
            <person name="Nakayama K."/>
            <person name="Satake H."/>
        </authorList>
    </citation>
    <scope>NUCLEOTIDE SEQUENCE</scope>
</reference>
<evidence type="ECO:0000313" key="2">
    <source>
        <dbReference type="Proteomes" id="UP001151760"/>
    </source>
</evidence>
<comment type="caution">
    <text evidence="1">The sequence shown here is derived from an EMBL/GenBank/DDBJ whole genome shotgun (WGS) entry which is preliminary data.</text>
</comment>
<accession>A0ABQ5I312</accession>
<dbReference type="EMBL" id="BQNB010020233">
    <property type="protein sequence ID" value="GJT93757.1"/>
    <property type="molecule type" value="Genomic_DNA"/>
</dbReference>
<reference evidence="1" key="2">
    <citation type="submission" date="2022-01" db="EMBL/GenBank/DDBJ databases">
        <authorList>
            <person name="Yamashiro T."/>
            <person name="Shiraishi A."/>
            <person name="Satake H."/>
            <person name="Nakayama K."/>
        </authorList>
    </citation>
    <scope>NUCLEOTIDE SEQUENCE</scope>
</reference>
<proteinExistence type="predicted"/>
<sequence length="111" mass="12836">MLPFRCVVLIFGGVTDESFLVLSDIRTRLLPGNLYALFCILKLDSYMIPDGIHHVAYKDGIDIYMLVENEYPLSRGTLTLMLVAKLLVEQDSKMSRELLKKIFMQVERPRR</sequence>
<protein>
    <submittedName>
        <fullName evidence="1">Uncharacterized protein</fullName>
    </submittedName>
</protein>
<gene>
    <name evidence="1" type="ORF">Tco_1082602</name>
</gene>
<keyword evidence="2" id="KW-1185">Reference proteome</keyword>
<dbReference type="Proteomes" id="UP001151760">
    <property type="component" value="Unassembled WGS sequence"/>
</dbReference>
<name>A0ABQ5I312_9ASTR</name>
<evidence type="ECO:0000313" key="1">
    <source>
        <dbReference type="EMBL" id="GJT93757.1"/>
    </source>
</evidence>
<organism evidence="1 2">
    <name type="scientific">Tanacetum coccineum</name>
    <dbReference type="NCBI Taxonomy" id="301880"/>
    <lineage>
        <taxon>Eukaryota</taxon>
        <taxon>Viridiplantae</taxon>
        <taxon>Streptophyta</taxon>
        <taxon>Embryophyta</taxon>
        <taxon>Tracheophyta</taxon>
        <taxon>Spermatophyta</taxon>
        <taxon>Magnoliopsida</taxon>
        <taxon>eudicotyledons</taxon>
        <taxon>Gunneridae</taxon>
        <taxon>Pentapetalae</taxon>
        <taxon>asterids</taxon>
        <taxon>campanulids</taxon>
        <taxon>Asterales</taxon>
        <taxon>Asteraceae</taxon>
        <taxon>Asteroideae</taxon>
        <taxon>Anthemideae</taxon>
        <taxon>Anthemidinae</taxon>
        <taxon>Tanacetum</taxon>
    </lineage>
</organism>